<dbReference type="RefSeq" id="YP_003969523.1">
    <property type="nucleotide sequence ID" value="NC_014636.1"/>
</dbReference>
<dbReference type="KEGG" id="vg:9861641"/>
<organism evidence="2 3">
    <name type="scientific">Aeromonas phage phiAS5</name>
    <dbReference type="NCBI Taxonomy" id="879630"/>
    <lineage>
        <taxon>Viruses</taxon>
        <taxon>Duplodnaviria</taxon>
        <taxon>Heunggongvirae</taxon>
        <taxon>Uroviricota</taxon>
        <taxon>Caudoviricetes</taxon>
        <taxon>Pantevenvirales</taxon>
        <taxon>Straboviridae</taxon>
        <taxon>Chrysonvirus</taxon>
        <taxon>Chrysonvirus as5</taxon>
    </lineage>
</organism>
<evidence type="ECO:0000256" key="1">
    <source>
        <dbReference type="SAM" id="Phobius"/>
    </source>
</evidence>
<evidence type="ECO:0000313" key="2">
    <source>
        <dbReference type="EMBL" id="ADM80077.1"/>
    </source>
</evidence>
<keyword evidence="1" id="KW-1133">Transmembrane helix</keyword>
<feature type="transmembrane region" description="Helical" evidence="1">
    <location>
        <begin position="35"/>
        <end position="52"/>
    </location>
</feature>
<feature type="transmembrane region" description="Helical" evidence="1">
    <location>
        <begin position="6"/>
        <end position="23"/>
    </location>
</feature>
<keyword evidence="3" id="KW-1185">Reference proteome</keyword>
<sequence length="58" mass="6721">MIKYFILLGWSIIVICRILWQMTDKKSGVHDMFKTGFYGVLGLLIIFMLGVWDITHAS</sequence>
<gene>
    <name evidence="2" type="ORF">phiAS5_ORF0234</name>
</gene>
<name>E1A1Y8_9CAUD</name>
<dbReference type="Proteomes" id="UP000002236">
    <property type="component" value="Segment"/>
</dbReference>
<keyword evidence="1" id="KW-0472">Membrane</keyword>
<dbReference type="GeneID" id="9861641"/>
<proteinExistence type="predicted"/>
<reference evidence="2 3" key="1">
    <citation type="journal article" date="2012" name="Vet. Microbiol.">
        <title>Complete genome sequence and characterization of a broad-host range T4-like bacteriophage phiAS5 infecting Aeromonas salmonicida subsp. salmonicida.</title>
        <authorList>
            <person name="Kim J.H."/>
            <person name="Son J.S."/>
            <person name="Choi Y.J."/>
            <person name="Choresca C.H.Jr."/>
            <person name="Shin S.P."/>
            <person name="Han J.E."/>
            <person name="Jun J.W."/>
            <person name="Park S.C."/>
        </authorList>
    </citation>
    <scope>NUCLEOTIDE SEQUENCE [LARGE SCALE GENOMIC DNA]</scope>
</reference>
<evidence type="ECO:0000313" key="3">
    <source>
        <dbReference type="Proteomes" id="UP000002236"/>
    </source>
</evidence>
<keyword evidence="1" id="KW-0812">Transmembrane</keyword>
<protein>
    <submittedName>
        <fullName evidence="2">Uncharacterized protein</fullName>
    </submittedName>
</protein>
<accession>E1A1Y8</accession>
<dbReference type="EMBL" id="HM452126">
    <property type="protein sequence ID" value="ADM80077.1"/>
    <property type="molecule type" value="Genomic_DNA"/>
</dbReference>